<evidence type="ECO:0000256" key="1">
    <source>
        <dbReference type="SAM" id="Phobius"/>
    </source>
</evidence>
<feature type="transmembrane region" description="Helical" evidence="1">
    <location>
        <begin position="109"/>
        <end position="126"/>
    </location>
</feature>
<feature type="transmembrane region" description="Helical" evidence="1">
    <location>
        <begin position="522"/>
        <end position="540"/>
    </location>
</feature>
<name>A0ABQ1VC89_9BACT</name>
<feature type="transmembrane region" description="Helical" evidence="1">
    <location>
        <begin position="156"/>
        <end position="175"/>
    </location>
</feature>
<evidence type="ECO:0000313" key="3">
    <source>
        <dbReference type="Proteomes" id="UP000647339"/>
    </source>
</evidence>
<dbReference type="InterPro" id="IPR018580">
    <property type="entry name" value="Uncharacterised_YfhO"/>
</dbReference>
<dbReference type="Pfam" id="PF09586">
    <property type="entry name" value="YfhO"/>
    <property type="match status" value="1"/>
</dbReference>
<sequence>MLTKLASMQVNFKQQVLPHLLGIVSFYVLIVLYFSPIVFDGKMIFQNDILQWEGSAKEMIDFREETGEEALWTNSMFGGMPAYLVNTEYPGDISRTVISAITLGLPHPINGLFFGMVSMYILLLTFRVRSEISVMGAWAFAFNTFHMLSLEAGHNAKIWAICLVPLILAGINMAFNGKRLLGFAVTAVALMLQIRFNHLQITYYTLIVVLIYAIGQLTYYIKEKRLPEFGKIAGILIVGGLIAVGANANRLISVLEYGKYSIRGEKLLESAGDNEAGLSKEYAFSWSQGKLESFTLLIPNFSGGASQEGLPSDSNAAEALQQNGVSGAQLTNFLQGAPTYWGDQPFTGGPIYGSIIMVFLFVIGIIYAPKRFRNIFVAVTIISLMLAWGKNLAWFNFTLFDILPGYNKFRAVSMALGITLFAVPVLGCIGLEHLYADQNKQKKTKALLLSIGIVGGFVVLLILLAGAFGFKGAADASFPGWLTDALREDRKSMLRKDALRSLAFILPSALLIFFAIKGKVKYLYATMGIAVLVVADVWTINKRYLNDDSLKKSPSESYFAPTPADKKVMQDDGYFRVLNLQNTFKEARTSYRFQSIGGYHGAKMRRYQDLIDRVLQTEISGFVKKAQEGNFDYANLPALNMLNTKYILAGNSEKAVFQNPEANGPAWFPQEIVAVGSNDEEISKIPQINTKSQATVNTNEFEVEAGAGTVSIKNHQPNKLEYTVNASKAGLVVFSEIYYPEGWTATINGEKTEIIRTDYLLRGLLVPEGPSEVVFKFEPTSYYRGSFISVSCQYFIILLLIIGLILPFTKFADYGRKG</sequence>
<proteinExistence type="predicted"/>
<keyword evidence="1" id="KW-1133">Transmembrane helix</keyword>
<dbReference type="PANTHER" id="PTHR38454">
    <property type="entry name" value="INTEGRAL MEMBRANE PROTEIN-RELATED"/>
    <property type="match status" value="1"/>
</dbReference>
<dbReference type="PANTHER" id="PTHR38454:SF1">
    <property type="entry name" value="INTEGRAL MEMBRANE PROTEIN"/>
    <property type="match status" value="1"/>
</dbReference>
<gene>
    <name evidence="2" type="ORF">GCM10011339_40650</name>
</gene>
<feature type="transmembrane region" description="Helical" evidence="1">
    <location>
        <begin position="233"/>
        <end position="252"/>
    </location>
</feature>
<keyword evidence="1" id="KW-0812">Transmembrane</keyword>
<keyword evidence="3" id="KW-1185">Reference proteome</keyword>
<feature type="transmembrane region" description="Helical" evidence="1">
    <location>
        <begin position="794"/>
        <end position="812"/>
    </location>
</feature>
<feature type="transmembrane region" description="Helical" evidence="1">
    <location>
        <begin position="375"/>
        <end position="394"/>
    </location>
</feature>
<feature type="transmembrane region" description="Helical" evidence="1">
    <location>
        <begin position="180"/>
        <end position="196"/>
    </location>
</feature>
<feature type="transmembrane region" description="Helical" evidence="1">
    <location>
        <begin position="351"/>
        <end position="368"/>
    </location>
</feature>
<keyword evidence="1" id="KW-0472">Membrane</keyword>
<dbReference type="Proteomes" id="UP000647339">
    <property type="component" value="Unassembled WGS sequence"/>
</dbReference>
<feature type="transmembrane region" description="Helical" evidence="1">
    <location>
        <begin position="447"/>
        <end position="470"/>
    </location>
</feature>
<evidence type="ECO:0000313" key="2">
    <source>
        <dbReference type="EMBL" id="GGF47944.1"/>
    </source>
</evidence>
<dbReference type="EMBL" id="BMIU01000028">
    <property type="protein sequence ID" value="GGF47944.1"/>
    <property type="molecule type" value="Genomic_DNA"/>
</dbReference>
<feature type="transmembrane region" description="Helical" evidence="1">
    <location>
        <begin position="414"/>
        <end position="435"/>
    </location>
</feature>
<accession>A0ABQ1VC89</accession>
<reference evidence="3" key="1">
    <citation type="journal article" date="2019" name="Int. J. Syst. Evol. Microbiol.">
        <title>The Global Catalogue of Microorganisms (GCM) 10K type strain sequencing project: providing services to taxonomists for standard genome sequencing and annotation.</title>
        <authorList>
            <consortium name="The Broad Institute Genomics Platform"/>
            <consortium name="The Broad Institute Genome Sequencing Center for Infectious Disease"/>
            <person name="Wu L."/>
            <person name="Ma J."/>
        </authorList>
    </citation>
    <scope>NUCLEOTIDE SEQUENCE [LARGE SCALE GENOMIC DNA]</scope>
    <source>
        <strain evidence="3">CGMCC 1.15407</strain>
    </source>
</reference>
<feature type="transmembrane region" description="Helical" evidence="1">
    <location>
        <begin position="202"/>
        <end position="221"/>
    </location>
</feature>
<protein>
    <submittedName>
        <fullName evidence="2">Membrane protein</fullName>
    </submittedName>
</protein>
<comment type="caution">
    <text evidence="2">The sequence shown here is derived from an EMBL/GenBank/DDBJ whole genome shotgun (WGS) entry which is preliminary data.</text>
</comment>
<feature type="transmembrane region" description="Helical" evidence="1">
    <location>
        <begin position="20"/>
        <end position="39"/>
    </location>
</feature>
<organism evidence="2 3">
    <name type="scientific">Echinicola rosea</name>
    <dbReference type="NCBI Taxonomy" id="1807691"/>
    <lineage>
        <taxon>Bacteria</taxon>
        <taxon>Pseudomonadati</taxon>
        <taxon>Bacteroidota</taxon>
        <taxon>Cytophagia</taxon>
        <taxon>Cytophagales</taxon>
        <taxon>Cyclobacteriaceae</taxon>
        <taxon>Echinicola</taxon>
    </lineage>
</organism>
<feature type="transmembrane region" description="Helical" evidence="1">
    <location>
        <begin position="498"/>
        <end position="515"/>
    </location>
</feature>